<dbReference type="AlphaFoldDB" id="K0SS18"/>
<feature type="non-terminal residue" evidence="2">
    <location>
        <position position="1"/>
    </location>
</feature>
<dbReference type="Proteomes" id="UP000266841">
    <property type="component" value="Unassembled WGS sequence"/>
</dbReference>
<accession>K0SS18</accession>
<gene>
    <name evidence="2" type="ORF">THAOC_11180</name>
</gene>
<proteinExistence type="predicted"/>
<evidence type="ECO:0000313" key="3">
    <source>
        <dbReference type="Proteomes" id="UP000266841"/>
    </source>
</evidence>
<evidence type="ECO:0000256" key="1">
    <source>
        <dbReference type="SAM" id="MobiDB-lite"/>
    </source>
</evidence>
<comment type="caution">
    <text evidence="2">The sequence shown here is derived from an EMBL/GenBank/DDBJ whole genome shotgun (WGS) entry which is preliminary data.</text>
</comment>
<feature type="region of interest" description="Disordered" evidence="1">
    <location>
        <begin position="36"/>
        <end position="63"/>
    </location>
</feature>
<name>K0SS18_THAOC</name>
<organism evidence="2 3">
    <name type="scientific">Thalassiosira oceanica</name>
    <name type="common">Marine diatom</name>
    <dbReference type="NCBI Taxonomy" id="159749"/>
    <lineage>
        <taxon>Eukaryota</taxon>
        <taxon>Sar</taxon>
        <taxon>Stramenopiles</taxon>
        <taxon>Ochrophyta</taxon>
        <taxon>Bacillariophyta</taxon>
        <taxon>Coscinodiscophyceae</taxon>
        <taxon>Thalassiosirophycidae</taxon>
        <taxon>Thalassiosirales</taxon>
        <taxon>Thalassiosiraceae</taxon>
        <taxon>Thalassiosira</taxon>
    </lineage>
</organism>
<sequence>CDNSATWECTRQSISKQGLKLESGFEFDVKIHCVADESPSDDPDGVVDGPPDGGKAMVDTPSSLKDTATRNTYTIELTLVHDNPDKRVLWRDYPAEISGAMEWLRRKIRRKLKLSVGRRFPVPAVEIGLPGKLDFATQVTADCWPIVNQAFCGI</sequence>
<evidence type="ECO:0000313" key="2">
    <source>
        <dbReference type="EMBL" id="EJK67749.1"/>
    </source>
</evidence>
<keyword evidence="3" id="KW-1185">Reference proteome</keyword>
<protein>
    <submittedName>
        <fullName evidence="2">Uncharacterized protein</fullName>
    </submittedName>
</protein>
<dbReference type="EMBL" id="AGNL01012684">
    <property type="protein sequence ID" value="EJK67749.1"/>
    <property type="molecule type" value="Genomic_DNA"/>
</dbReference>
<reference evidence="2 3" key="1">
    <citation type="journal article" date="2012" name="Genome Biol.">
        <title>Genome and low-iron response of an oceanic diatom adapted to chronic iron limitation.</title>
        <authorList>
            <person name="Lommer M."/>
            <person name="Specht M."/>
            <person name="Roy A.S."/>
            <person name="Kraemer L."/>
            <person name="Andreson R."/>
            <person name="Gutowska M.A."/>
            <person name="Wolf J."/>
            <person name="Bergner S.V."/>
            <person name="Schilhabel M.B."/>
            <person name="Klostermeier U.C."/>
            <person name="Beiko R.G."/>
            <person name="Rosenstiel P."/>
            <person name="Hippler M."/>
            <person name="Laroche J."/>
        </authorList>
    </citation>
    <scope>NUCLEOTIDE SEQUENCE [LARGE SCALE GENOMIC DNA]</scope>
    <source>
        <strain evidence="2 3">CCMP1005</strain>
    </source>
</reference>